<dbReference type="Gene3D" id="2.160.20.10">
    <property type="entry name" value="Single-stranded right-handed beta-helix, Pectin lyase-like"/>
    <property type="match status" value="2"/>
</dbReference>
<organism evidence="3 4">
    <name type="scientific">Nocardioides jejuensis</name>
    <dbReference type="NCBI Taxonomy" id="2502782"/>
    <lineage>
        <taxon>Bacteria</taxon>
        <taxon>Bacillati</taxon>
        <taxon>Actinomycetota</taxon>
        <taxon>Actinomycetes</taxon>
        <taxon>Propionibacteriales</taxon>
        <taxon>Nocardioidaceae</taxon>
        <taxon>Nocardioides</taxon>
    </lineage>
</organism>
<evidence type="ECO:0008006" key="5">
    <source>
        <dbReference type="Google" id="ProtNLM"/>
    </source>
</evidence>
<evidence type="ECO:0000259" key="2">
    <source>
        <dbReference type="Pfam" id="PF13229"/>
    </source>
</evidence>
<dbReference type="SMART" id="SM00710">
    <property type="entry name" value="PbH1"/>
    <property type="match status" value="8"/>
</dbReference>
<dbReference type="InterPro" id="IPR039448">
    <property type="entry name" value="Beta_helix"/>
</dbReference>
<gene>
    <name evidence="3" type="ORF">EPD65_04830</name>
</gene>
<dbReference type="EMBL" id="SJZJ01000005">
    <property type="protein sequence ID" value="TCJ30212.1"/>
    <property type="molecule type" value="Genomic_DNA"/>
</dbReference>
<dbReference type="InterPro" id="IPR051801">
    <property type="entry name" value="GH28_Enzymes"/>
</dbReference>
<reference evidence="3 4" key="1">
    <citation type="submission" date="2019-03" db="EMBL/GenBank/DDBJ databases">
        <authorList>
            <person name="Kim M.K.M."/>
        </authorList>
    </citation>
    <scope>NUCLEOTIDE SEQUENCE [LARGE SCALE GENOMIC DNA]</scope>
    <source>
        <strain evidence="3 4">18JY15-6</strain>
    </source>
</reference>
<dbReference type="InterPro" id="IPR024535">
    <property type="entry name" value="RHGA/B-epi-like_pectate_lyase"/>
</dbReference>
<dbReference type="Proteomes" id="UP000295453">
    <property type="component" value="Unassembled WGS sequence"/>
</dbReference>
<dbReference type="OrthoDB" id="3196343at2"/>
<dbReference type="SUPFAM" id="SSF51126">
    <property type="entry name" value="Pectin lyase-like"/>
    <property type="match status" value="2"/>
</dbReference>
<proteinExistence type="predicted"/>
<comment type="caution">
    <text evidence="3">The sequence shown here is derived from an EMBL/GenBank/DDBJ whole genome shotgun (WGS) entry which is preliminary data.</text>
</comment>
<evidence type="ECO:0000313" key="3">
    <source>
        <dbReference type="EMBL" id="TCJ30212.1"/>
    </source>
</evidence>
<dbReference type="InterPro" id="IPR011050">
    <property type="entry name" value="Pectin_lyase_fold/virulence"/>
</dbReference>
<evidence type="ECO:0000259" key="1">
    <source>
        <dbReference type="Pfam" id="PF12708"/>
    </source>
</evidence>
<dbReference type="Pfam" id="PF13229">
    <property type="entry name" value="Beta_helix"/>
    <property type="match status" value="1"/>
</dbReference>
<protein>
    <recommendedName>
        <fullName evidence="5">Right handed beta helix domain-containing protein</fullName>
    </recommendedName>
</protein>
<dbReference type="PANTHER" id="PTHR31339:SF9">
    <property type="entry name" value="PLASMIN AND FIBRONECTIN-BINDING PROTEIN A"/>
    <property type="match status" value="1"/>
</dbReference>
<evidence type="ECO:0000313" key="4">
    <source>
        <dbReference type="Proteomes" id="UP000295453"/>
    </source>
</evidence>
<dbReference type="InterPro" id="IPR006626">
    <property type="entry name" value="PbH1"/>
</dbReference>
<dbReference type="Pfam" id="PF12708">
    <property type="entry name" value="Pect-lyase_RHGA_epim"/>
    <property type="match status" value="1"/>
</dbReference>
<feature type="domain" description="Right handed beta helix" evidence="2">
    <location>
        <begin position="188"/>
        <end position="379"/>
    </location>
</feature>
<accession>A0A4V2NZT3</accession>
<dbReference type="InterPro" id="IPR012334">
    <property type="entry name" value="Pectin_lyas_fold"/>
</dbReference>
<dbReference type="PANTHER" id="PTHR31339">
    <property type="entry name" value="PECTIN LYASE-RELATED"/>
    <property type="match status" value="1"/>
</dbReference>
<dbReference type="AlphaFoldDB" id="A0A4V2NZT3"/>
<feature type="domain" description="Rhamnogalacturonase A/B/Epimerase-like pectate lyase" evidence="1">
    <location>
        <begin position="31"/>
        <end position="101"/>
    </location>
</feature>
<keyword evidence="4" id="KW-1185">Reference proteome</keyword>
<dbReference type="PROSITE" id="PS51257">
    <property type="entry name" value="PROKAR_LIPOPROTEIN"/>
    <property type="match status" value="1"/>
</dbReference>
<name>A0A4V2NZT3_9ACTN</name>
<sequence length="417" mass="43305">MLTRRSLLVLSTGGVVTALVGACAQQPRQTISVADFGSRGDGVHDDTDAFRRALDAARLAGNTTVRVPASPAGYVVRHLTIPSGVTLAGDRSRPALLASGQTPLWIALSGSGVVLSDLTLRTRGVVSAAGVRIGQGSDGVSLRNVSLEAPGDRPPLALVDVGGSTRNVTLDGCTLVGGSNGFRLIGAADGITLTANHFAGWRDRAIWFAGTHDGAPRSVRVDNNTVRPHAPGGRVRQPIQFTGFDSRPTVDVAVTNNRVTGPGTDYLDPLRPGSADLISLHHCSDFRVTGNLAQGGGEVGITVAQQCSDGVIEDNTCVSNGSCGIAVGSATSRWVRNVQVLDNRVVGNGVRGRGDRTPDWARAGIVVEKATGVTLSGNRSGNPATGTPQLYGITIRDADPRLERNVLTGNLLAEVQR</sequence>